<evidence type="ECO:0008006" key="4">
    <source>
        <dbReference type="Google" id="ProtNLM"/>
    </source>
</evidence>
<dbReference type="Proteomes" id="UP000041254">
    <property type="component" value="Unassembled WGS sequence"/>
</dbReference>
<dbReference type="SUPFAM" id="SSF53335">
    <property type="entry name" value="S-adenosyl-L-methionine-dependent methyltransferases"/>
    <property type="match status" value="1"/>
</dbReference>
<dbReference type="AlphaFoldDB" id="A0A0G4EJ57"/>
<reference evidence="2 3" key="1">
    <citation type="submission" date="2014-11" db="EMBL/GenBank/DDBJ databases">
        <authorList>
            <person name="Zhu J."/>
            <person name="Qi W."/>
            <person name="Song R."/>
        </authorList>
    </citation>
    <scope>NUCLEOTIDE SEQUENCE [LARGE SCALE GENOMIC DNA]</scope>
</reference>
<dbReference type="InterPro" id="IPR029063">
    <property type="entry name" value="SAM-dependent_MTases_sf"/>
</dbReference>
<proteinExistence type="predicted"/>
<protein>
    <recommendedName>
        <fullName evidence="4">Methyltransferase domain-containing protein</fullName>
    </recommendedName>
</protein>
<evidence type="ECO:0000313" key="2">
    <source>
        <dbReference type="EMBL" id="CEL96207.1"/>
    </source>
</evidence>
<dbReference type="InParanoid" id="A0A0G4EJ57"/>
<keyword evidence="3" id="KW-1185">Reference proteome</keyword>
<gene>
    <name evidence="2" type="ORF">Vbra_7525</name>
</gene>
<feature type="compositionally biased region" description="Basic and acidic residues" evidence="1">
    <location>
        <begin position="328"/>
        <end position="343"/>
    </location>
</feature>
<name>A0A0G4EJ57_VITBC</name>
<feature type="compositionally biased region" description="Pro residues" evidence="1">
    <location>
        <begin position="306"/>
        <end position="324"/>
    </location>
</feature>
<evidence type="ECO:0000313" key="3">
    <source>
        <dbReference type="Proteomes" id="UP000041254"/>
    </source>
</evidence>
<evidence type="ECO:0000256" key="1">
    <source>
        <dbReference type="SAM" id="MobiDB-lite"/>
    </source>
</evidence>
<dbReference type="EMBL" id="CDMY01000243">
    <property type="protein sequence ID" value="CEL96207.1"/>
    <property type="molecule type" value="Genomic_DNA"/>
</dbReference>
<accession>A0A0G4EJ57</accession>
<dbReference type="VEuPathDB" id="CryptoDB:Vbra_7525"/>
<dbReference type="Gene3D" id="3.40.50.150">
    <property type="entry name" value="Vaccinia Virus protein VP39"/>
    <property type="match status" value="1"/>
</dbReference>
<organism evidence="2 3">
    <name type="scientific">Vitrella brassicaformis (strain CCMP3155)</name>
    <dbReference type="NCBI Taxonomy" id="1169540"/>
    <lineage>
        <taxon>Eukaryota</taxon>
        <taxon>Sar</taxon>
        <taxon>Alveolata</taxon>
        <taxon>Colpodellida</taxon>
        <taxon>Vitrellaceae</taxon>
        <taxon>Vitrella</taxon>
    </lineage>
</organism>
<sequence>MVLPLLFRIFKRGRFWLRTPVAYATGLCGYGLQWNGALIGNINMGFDFTLSSRITERLLQEGCRSVIDFGCGTADMIKELNYRGVHVLGLDANPKTPNMSQDFGDVVDLTHPFKISDEQIRKLGGMKAADWGLCINVAEFVPPSDENVFLANLDAYCMRGIIMAWPKRGTLWFAGTFNERDPQEVVDIMEQRGFIYDPEFSESLKDGTLPGWEGVHGEHMYVFRRLTQEQRLLLTRSKVAQRMHQERVERGSFINRTKRKLASIFIPARRRESKSWRADLQFIRLEEYQQELEMIQAGSTDKRPLLPQPQPQSQPGPPPPPTPTQQPGERRVITREGRKKAQTDADGEGPPQADASHAAAPDPLSPRAILASLVGSISSVGGAPQGGVQGGGRG</sequence>
<feature type="region of interest" description="Disordered" evidence="1">
    <location>
        <begin position="301"/>
        <end position="367"/>
    </location>
</feature>